<evidence type="ECO:0000313" key="7">
    <source>
        <dbReference type="Proteomes" id="UP001320420"/>
    </source>
</evidence>
<organism evidence="6 7">
    <name type="scientific">Diatrype stigma</name>
    <dbReference type="NCBI Taxonomy" id="117547"/>
    <lineage>
        <taxon>Eukaryota</taxon>
        <taxon>Fungi</taxon>
        <taxon>Dikarya</taxon>
        <taxon>Ascomycota</taxon>
        <taxon>Pezizomycotina</taxon>
        <taxon>Sordariomycetes</taxon>
        <taxon>Xylariomycetidae</taxon>
        <taxon>Xylariales</taxon>
        <taxon>Diatrypaceae</taxon>
        <taxon>Diatrype</taxon>
    </lineage>
</organism>
<dbReference type="InterPro" id="IPR036318">
    <property type="entry name" value="FAD-bd_PCMH-like_sf"/>
</dbReference>
<accession>A0AAN9YP62</accession>
<dbReference type="GO" id="GO:0016491">
    <property type="term" value="F:oxidoreductase activity"/>
    <property type="evidence" value="ECO:0007669"/>
    <property type="project" value="UniProtKB-KW"/>
</dbReference>
<dbReference type="PANTHER" id="PTHR42973">
    <property type="entry name" value="BINDING OXIDOREDUCTASE, PUTATIVE (AFU_ORTHOLOGUE AFUA_1G17690)-RELATED"/>
    <property type="match status" value="1"/>
</dbReference>
<dbReference type="AlphaFoldDB" id="A0AAN9YP62"/>
<name>A0AAN9YP62_9PEZI</name>
<evidence type="ECO:0000313" key="6">
    <source>
        <dbReference type="EMBL" id="KAK7749285.1"/>
    </source>
</evidence>
<keyword evidence="2" id="KW-0285">Flavoprotein</keyword>
<dbReference type="SUPFAM" id="SSF56176">
    <property type="entry name" value="FAD-binding/transporter-associated domain-like"/>
    <property type="match status" value="1"/>
</dbReference>
<dbReference type="Pfam" id="PF01565">
    <property type="entry name" value="FAD_binding_4"/>
    <property type="match status" value="1"/>
</dbReference>
<sequence length="481" mass="51259">MDASKAINALKEALPGSHLALPGTEEYETLNTGTYMSGLCIDITPGAIFQPKSKDEVAAFVRTIKPFVASGDAAFAIVGGGRQPAPGCSNIQDGITLNLGLLKGVEVKDDVVSIGAGEQWGEVYDKLAPLGLGVSGSRSSKGGIAGLALAGGLSFNSSRQGFICDDVVNYEVVLASGDIVNANADEHADLWRALRGGGNNFGVVTRFDMKTFKQGPLYGGSVFYFGPNFPGQIEALVSEVQKPDADPETHLMISLGYTAMLGTEVMAMNQLYHMGGIEEPAVLEPFTSIQPQIDQLNSLRVIQNLADASREQTGDIPALQRSAYMNLTVKADVATLVAGSETFKAALEPVKGLEGLVCSYTLQPYARSLLEASASKGGNSLGLHPSHGPVISVAYLMYWKNKDDDEKILGAFRGALEKTTEDAKSRGTFIDFTYMNYSYTFQDPIGSYGAANKKSLQEASRKYDPEGIFQKGVPGGWKLFT</sequence>
<evidence type="ECO:0000256" key="1">
    <source>
        <dbReference type="ARBA" id="ARBA00005466"/>
    </source>
</evidence>
<dbReference type="Proteomes" id="UP001320420">
    <property type="component" value="Unassembled WGS sequence"/>
</dbReference>
<comment type="similarity">
    <text evidence="1">Belongs to the oxygen-dependent FAD-linked oxidoreductase family.</text>
</comment>
<keyword evidence="7" id="KW-1185">Reference proteome</keyword>
<dbReference type="InterPro" id="IPR006094">
    <property type="entry name" value="Oxid_FAD_bind_N"/>
</dbReference>
<evidence type="ECO:0000259" key="5">
    <source>
        <dbReference type="PROSITE" id="PS51387"/>
    </source>
</evidence>
<dbReference type="EMBL" id="JAKJXP020000075">
    <property type="protein sequence ID" value="KAK7749285.1"/>
    <property type="molecule type" value="Genomic_DNA"/>
</dbReference>
<dbReference type="InterPro" id="IPR016166">
    <property type="entry name" value="FAD-bd_PCMH"/>
</dbReference>
<evidence type="ECO:0000256" key="3">
    <source>
        <dbReference type="ARBA" id="ARBA00022827"/>
    </source>
</evidence>
<reference evidence="6 7" key="1">
    <citation type="submission" date="2024-02" db="EMBL/GenBank/DDBJ databases">
        <title>De novo assembly and annotation of 12 fungi associated with fruit tree decline syndrome in Ontario, Canada.</title>
        <authorList>
            <person name="Sulman M."/>
            <person name="Ellouze W."/>
            <person name="Ilyukhin E."/>
        </authorList>
    </citation>
    <scope>NUCLEOTIDE SEQUENCE [LARGE SCALE GENOMIC DNA]</scope>
    <source>
        <strain evidence="6 7">M11/M66-122</strain>
    </source>
</reference>
<protein>
    <recommendedName>
        <fullName evidence="5">FAD-binding PCMH-type domain-containing protein</fullName>
    </recommendedName>
</protein>
<gene>
    <name evidence="6" type="ORF">SLS62_008254</name>
</gene>
<dbReference type="PANTHER" id="PTHR42973:SF22">
    <property type="entry name" value="FAD-BINDING PCMH-TYPE DOMAIN-CONTAINING PROTEIN-RELATED"/>
    <property type="match status" value="1"/>
</dbReference>
<dbReference type="GO" id="GO:0071949">
    <property type="term" value="F:FAD binding"/>
    <property type="evidence" value="ECO:0007669"/>
    <property type="project" value="InterPro"/>
</dbReference>
<dbReference type="PROSITE" id="PS51387">
    <property type="entry name" value="FAD_PCMH"/>
    <property type="match status" value="1"/>
</dbReference>
<evidence type="ECO:0000256" key="4">
    <source>
        <dbReference type="ARBA" id="ARBA00023002"/>
    </source>
</evidence>
<keyword evidence="4" id="KW-0560">Oxidoreductase</keyword>
<evidence type="ECO:0000256" key="2">
    <source>
        <dbReference type="ARBA" id="ARBA00022630"/>
    </source>
</evidence>
<dbReference type="InterPro" id="IPR050416">
    <property type="entry name" value="FAD-linked_Oxidoreductase"/>
</dbReference>
<dbReference type="InterPro" id="IPR016169">
    <property type="entry name" value="FAD-bd_PCMH_sub2"/>
</dbReference>
<keyword evidence="3" id="KW-0274">FAD</keyword>
<dbReference type="Gene3D" id="3.30.465.10">
    <property type="match status" value="1"/>
</dbReference>
<comment type="caution">
    <text evidence="6">The sequence shown here is derived from an EMBL/GenBank/DDBJ whole genome shotgun (WGS) entry which is preliminary data.</text>
</comment>
<feature type="domain" description="FAD-binding PCMH-type" evidence="5">
    <location>
        <begin position="41"/>
        <end position="214"/>
    </location>
</feature>
<proteinExistence type="inferred from homology"/>